<reference evidence="2 3" key="1">
    <citation type="submission" date="2016-10" db="EMBL/GenBank/DDBJ databases">
        <authorList>
            <person name="de Groot N.N."/>
        </authorList>
    </citation>
    <scope>NUCLEOTIDE SEQUENCE [LARGE SCALE GENOMIC DNA]</scope>
    <source>
        <strain evidence="2 3">CGMCC 1.7005</strain>
    </source>
</reference>
<dbReference type="OrthoDB" id="981083at2"/>
<keyword evidence="3" id="KW-1185">Reference proteome</keyword>
<dbReference type="EMBL" id="FPAS01000001">
    <property type="protein sequence ID" value="SFT55340.1"/>
    <property type="molecule type" value="Genomic_DNA"/>
</dbReference>
<dbReference type="InterPro" id="IPR029024">
    <property type="entry name" value="TerB-like"/>
</dbReference>
<dbReference type="Gene3D" id="1.10.3680.10">
    <property type="entry name" value="TerB-like"/>
    <property type="match status" value="1"/>
</dbReference>
<name>A0A1I6YXS2_9FLAO</name>
<dbReference type="Pfam" id="PF05099">
    <property type="entry name" value="TerB"/>
    <property type="match status" value="1"/>
</dbReference>
<dbReference type="InterPro" id="IPR007791">
    <property type="entry name" value="DjlA_N"/>
</dbReference>
<evidence type="ECO:0000259" key="1">
    <source>
        <dbReference type="Pfam" id="PF05099"/>
    </source>
</evidence>
<dbReference type="RefSeq" id="WP_090247477.1">
    <property type="nucleotide sequence ID" value="NZ_FPAS01000001.1"/>
</dbReference>
<organism evidence="2 3">
    <name type="scientific">Lishizhenia tianjinensis</name>
    <dbReference type="NCBI Taxonomy" id="477690"/>
    <lineage>
        <taxon>Bacteria</taxon>
        <taxon>Pseudomonadati</taxon>
        <taxon>Bacteroidota</taxon>
        <taxon>Flavobacteriia</taxon>
        <taxon>Flavobacteriales</taxon>
        <taxon>Crocinitomicaceae</taxon>
        <taxon>Lishizhenia</taxon>
    </lineage>
</organism>
<feature type="domain" description="Co-chaperone DjlA N-terminal" evidence="1">
    <location>
        <begin position="22"/>
        <end position="58"/>
    </location>
</feature>
<evidence type="ECO:0000313" key="2">
    <source>
        <dbReference type="EMBL" id="SFT55340.1"/>
    </source>
</evidence>
<dbReference type="Proteomes" id="UP000236454">
    <property type="component" value="Unassembled WGS sequence"/>
</dbReference>
<dbReference type="SUPFAM" id="SSF158682">
    <property type="entry name" value="TerB-like"/>
    <property type="match status" value="1"/>
</dbReference>
<dbReference type="AlphaFoldDB" id="A0A1I6YXS2"/>
<gene>
    <name evidence="2" type="ORF">SAMN05216474_1279</name>
</gene>
<evidence type="ECO:0000313" key="3">
    <source>
        <dbReference type="Proteomes" id="UP000236454"/>
    </source>
</evidence>
<accession>A0A1I6YXS2</accession>
<sequence>MGFSALFESGEKAKYRGHYRNLLLIACADGGIDDQEQALLDRIASRIGLTTDQVAEIKANPANFPTVAPTTREERYERFIQLMQMVAINGHADANELKLVRKYGIALGFTEESMDEKFELILKHLLDGKSRSEVLDKVL</sequence>
<protein>
    <submittedName>
        <fullName evidence="2">Tellurite resistance protein TerB</fullName>
    </submittedName>
</protein>
<proteinExistence type="predicted"/>
<dbReference type="STRING" id="477690.SAMN05216474_1279"/>